<feature type="transmembrane region" description="Helical" evidence="1">
    <location>
        <begin position="118"/>
        <end position="142"/>
    </location>
</feature>
<reference evidence="2" key="1">
    <citation type="submission" date="2016-09" db="EMBL/GenBank/DDBJ databases">
        <title>Draft genome of thermotolerant cyanobacterium Desertifilum sp. strain IPPAS B-1220.</title>
        <authorList>
            <person name="Sinetova M.A."/>
            <person name="Bolakhan K."/>
            <person name="Zayadan B.K."/>
            <person name="Mironov K.S."/>
            <person name="Ustinova V."/>
            <person name="Kupriyanova E.V."/>
            <person name="Sidorov R.A."/>
            <person name="Skrypnik A.N."/>
            <person name="Gogoleva N.E."/>
            <person name="Gogolev Y.V."/>
            <person name="Los D.A."/>
        </authorList>
    </citation>
    <scope>NUCLEOTIDE SEQUENCE [LARGE SCALE GENOMIC DNA]</scope>
    <source>
        <strain evidence="2">IPPAS B-1220</strain>
    </source>
</reference>
<dbReference type="PANTHER" id="PTHR36009:SF3">
    <property type="entry name" value="TRANSMEMBRANE PROTEIN"/>
    <property type="match status" value="1"/>
</dbReference>
<dbReference type="EMBL" id="MJGC01000108">
    <property type="protein sequence ID" value="OEJ72923.1"/>
    <property type="molecule type" value="Genomic_DNA"/>
</dbReference>
<keyword evidence="1" id="KW-0812">Transmembrane</keyword>
<dbReference type="OrthoDB" id="482433at2"/>
<dbReference type="RefSeq" id="WP_069969457.1">
    <property type="nucleotide sequence ID" value="NZ_CM124774.1"/>
</dbReference>
<dbReference type="AlphaFoldDB" id="A0A1E5QF12"/>
<organism evidence="2">
    <name type="scientific">Desertifilum tharense IPPAS B-1220</name>
    <dbReference type="NCBI Taxonomy" id="1781255"/>
    <lineage>
        <taxon>Bacteria</taxon>
        <taxon>Bacillati</taxon>
        <taxon>Cyanobacteriota</taxon>
        <taxon>Cyanophyceae</taxon>
        <taxon>Desertifilales</taxon>
        <taxon>Desertifilaceae</taxon>
        <taxon>Desertifilum</taxon>
    </lineage>
</organism>
<feature type="transmembrane region" description="Helical" evidence="1">
    <location>
        <begin position="7"/>
        <end position="24"/>
    </location>
</feature>
<accession>A0A1E5QF12</accession>
<gene>
    <name evidence="2" type="ORF">BH720_22445</name>
</gene>
<keyword evidence="1" id="KW-0472">Membrane</keyword>
<dbReference type="PANTHER" id="PTHR36009">
    <property type="match status" value="1"/>
</dbReference>
<evidence type="ECO:0000313" key="2">
    <source>
        <dbReference type="EMBL" id="OEJ72923.1"/>
    </source>
</evidence>
<protein>
    <submittedName>
        <fullName evidence="2">DUF2834 domain-containing protein</fullName>
    </submittedName>
</protein>
<keyword evidence="1" id="KW-1133">Transmembrane helix</keyword>
<name>A0A1E5QF12_9CYAN</name>
<sequence length="214" mass="24180">MGSKITLWLIWLIFVAYTLLLSPLEQPGTLTTIEKLIKLDWSEINPILATIFSLMGVWPMIYASLLFVDERSQDISAWPSFLTSNGSGVIGMLPYLILRRPNQTFSGEKDLWIRILDSRVYGILLTLTTVGLFAYAIFAGDWGDYLHQFHASRFVHLISLDFCLMSAVFPAILGDDMARRGLQDSRIFWGVSLIPLFGALAYLCFRPHLPDSEA</sequence>
<feature type="transmembrane region" description="Helical" evidence="1">
    <location>
        <begin position="186"/>
        <end position="205"/>
    </location>
</feature>
<feature type="transmembrane region" description="Helical" evidence="1">
    <location>
        <begin position="44"/>
        <end position="68"/>
    </location>
</feature>
<evidence type="ECO:0000256" key="1">
    <source>
        <dbReference type="SAM" id="Phobius"/>
    </source>
</evidence>
<comment type="caution">
    <text evidence="2">The sequence shown here is derived from an EMBL/GenBank/DDBJ whole genome shotgun (WGS) entry which is preliminary data.</text>
</comment>
<feature type="transmembrane region" description="Helical" evidence="1">
    <location>
        <begin position="80"/>
        <end position="98"/>
    </location>
</feature>
<dbReference type="STRING" id="1781255.BH720_22445"/>
<proteinExistence type="predicted"/>
<feature type="transmembrane region" description="Helical" evidence="1">
    <location>
        <begin position="154"/>
        <end position="174"/>
    </location>
</feature>